<protein>
    <submittedName>
        <fullName evidence="2">Uncharacterized protein</fullName>
    </submittedName>
</protein>
<reference evidence="2 4" key="2">
    <citation type="submission" date="2018-06" db="EMBL/GenBank/DDBJ databases">
        <authorList>
            <consortium name="Pathogen Informatics"/>
            <person name="Doyle S."/>
        </authorList>
    </citation>
    <scope>NUCLEOTIDE SEQUENCE [LARGE SCALE GENOMIC DNA]</scope>
    <source>
        <strain evidence="2 4">NCTC12239</strain>
    </source>
</reference>
<evidence type="ECO:0000313" key="4">
    <source>
        <dbReference type="Proteomes" id="UP000254040"/>
    </source>
</evidence>
<dbReference type="Proteomes" id="UP000054985">
    <property type="component" value="Unassembled WGS sequence"/>
</dbReference>
<organism evidence="2 4">
    <name type="scientific">Legionella moravica</name>
    <dbReference type="NCBI Taxonomy" id="39962"/>
    <lineage>
        <taxon>Bacteria</taxon>
        <taxon>Pseudomonadati</taxon>
        <taxon>Pseudomonadota</taxon>
        <taxon>Gammaproteobacteria</taxon>
        <taxon>Legionellales</taxon>
        <taxon>Legionellaceae</taxon>
        <taxon>Legionella</taxon>
    </lineage>
</organism>
<dbReference type="AlphaFoldDB" id="A0A378JT73"/>
<dbReference type="RefSeq" id="WP_065236047.1">
    <property type="nucleotide sequence ID" value="NZ_CAAAJG010000059.1"/>
</dbReference>
<gene>
    <name evidence="1" type="ORF">Lmor_1993</name>
    <name evidence="2" type="ORF">NCTC12239_00732</name>
</gene>
<dbReference type="Proteomes" id="UP000254040">
    <property type="component" value="Unassembled WGS sequence"/>
</dbReference>
<dbReference type="EMBL" id="LNYN01000025">
    <property type="protein sequence ID" value="KTD33442.1"/>
    <property type="molecule type" value="Genomic_DNA"/>
</dbReference>
<name>A0A378JT73_9GAMM</name>
<evidence type="ECO:0000313" key="1">
    <source>
        <dbReference type="EMBL" id="KTD33442.1"/>
    </source>
</evidence>
<reference evidence="1 3" key="1">
    <citation type="submission" date="2015-11" db="EMBL/GenBank/DDBJ databases">
        <title>Genomic analysis of 38 Legionella species identifies large and diverse effector repertoires.</title>
        <authorList>
            <person name="Burstein D."/>
            <person name="Amaro F."/>
            <person name="Zusman T."/>
            <person name="Lifshitz Z."/>
            <person name="Cohen O."/>
            <person name="Gilbert J.A."/>
            <person name="Pupko T."/>
            <person name="Shuman H.A."/>
            <person name="Segal G."/>
        </authorList>
    </citation>
    <scope>NUCLEOTIDE SEQUENCE [LARGE SCALE GENOMIC DNA]</scope>
    <source>
        <strain evidence="1 3">ATCC 43877</strain>
    </source>
</reference>
<evidence type="ECO:0000313" key="3">
    <source>
        <dbReference type="Proteomes" id="UP000054985"/>
    </source>
</evidence>
<evidence type="ECO:0000313" key="2">
    <source>
        <dbReference type="EMBL" id="STX61814.1"/>
    </source>
</evidence>
<sequence length="92" mass="10558">MNKAVDKLESVKEAFEHWRKTRTSQGTIPDYLWEQVKALLGTYPLLKICSTLKISHVQIKENISEVSNEFQFVEVRSPAVSADLSFWNLAAF</sequence>
<keyword evidence="3" id="KW-1185">Reference proteome</keyword>
<accession>A0A378JT73</accession>
<proteinExistence type="predicted"/>
<dbReference type="EMBL" id="UGOG01000001">
    <property type="protein sequence ID" value="STX61814.1"/>
    <property type="molecule type" value="Genomic_DNA"/>
</dbReference>